<keyword evidence="1" id="KW-1133">Transmembrane helix</keyword>
<accession>A3U9J5</accession>
<reference evidence="2 3" key="1">
    <citation type="journal article" date="2010" name="J. Bacteriol.">
        <title>The complete genome sequence of Croceibacter atlanticus HTCC2559T.</title>
        <authorList>
            <person name="Oh H.M."/>
            <person name="Kang I."/>
            <person name="Ferriera S."/>
            <person name="Giovannoni S.J."/>
            <person name="Cho J.C."/>
        </authorList>
    </citation>
    <scope>NUCLEOTIDE SEQUENCE [LARGE SCALE GENOMIC DNA]</scope>
    <source>
        <strain evidence="3">ATCC BAA-628 / HTCC2559 / KCTC 12090</strain>
    </source>
</reference>
<evidence type="ECO:0000256" key="1">
    <source>
        <dbReference type="SAM" id="Phobius"/>
    </source>
</evidence>
<dbReference type="Proteomes" id="UP000002297">
    <property type="component" value="Chromosome"/>
</dbReference>
<organism evidence="2 3">
    <name type="scientific">Croceibacter atlanticus (strain ATCC BAA-628 / JCM 21780 / CIP 108009 / IAM 15332 / KCTC 12090 / HTCC2559)</name>
    <dbReference type="NCBI Taxonomy" id="216432"/>
    <lineage>
        <taxon>Bacteria</taxon>
        <taxon>Pseudomonadati</taxon>
        <taxon>Bacteroidota</taxon>
        <taxon>Flavobacteriia</taxon>
        <taxon>Flavobacteriales</taxon>
        <taxon>Flavobacteriaceae</taxon>
        <taxon>Croceibacter</taxon>
    </lineage>
</organism>
<dbReference type="HOGENOM" id="CLU_127076_0_0_10"/>
<dbReference type="eggNOG" id="ENOG5032RJD">
    <property type="taxonomic scope" value="Bacteria"/>
</dbReference>
<sequence>MTTSHKPNVLFWVIAIIGLIWNAMGVFQFFAENFMKETLYEGYTEEQIALMDNMPAWISVIFAVAVFSGFLGCVLLVMRKNTAVALFLISLVAVIIQMSYWLFFTNAKEVMGDGVEYMPITVIVVAAILYFYSKHALKKGWLLK</sequence>
<protein>
    <recommendedName>
        <fullName evidence="4">Sugar transporter</fullName>
    </recommendedName>
</protein>
<dbReference type="OrthoDB" id="1143964at2"/>
<proteinExistence type="predicted"/>
<dbReference type="EMBL" id="CP002046">
    <property type="protein sequence ID" value="EAP86481.1"/>
    <property type="molecule type" value="Genomic_DNA"/>
</dbReference>
<evidence type="ECO:0000313" key="3">
    <source>
        <dbReference type="Proteomes" id="UP000002297"/>
    </source>
</evidence>
<dbReference type="AlphaFoldDB" id="A3U9J5"/>
<gene>
    <name evidence="2" type="ordered locus">CA2559_10613</name>
</gene>
<feature type="transmembrane region" description="Helical" evidence="1">
    <location>
        <begin position="9"/>
        <end position="31"/>
    </location>
</feature>
<feature type="transmembrane region" description="Helical" evidence="1">
    <location>
        <begin position="84"/>
        <end position="103"/>
    </location>
</feature>
<dbReference type="KEGG" id="cat:CA2559_10613"/>
<feature type="transmembrane region" description="Helical" evidence="1">
    <location>
        <begin position="115"/>
        <end position="132"/>
    </location>
</feature>
<feature type="transmembrane region" description="Helical" evidence="1">
    <location>
        <begin position="56"/>
        <end position="77"/>
    </location>
</feature>
<dbReference type="GeneID" id="89453860"/>
<evidence type="ECO:0000313" key="2">
    <source>
        <dbReference type="EMBL" id="EAP86481.1"/>
    </source>
</evidence>
<evidence type="ECO:0008006" key="4">
    <source>
        <dbReference type="Google" id="ProtNLM"/>
    </source>
</evidence>
<dbReference type="RefSeq" id="WP_013187866.1">
    <property type="nucleotide sequence ID" value="NC_014230.1"/>
</dbReference>
<keyword evidence="1" id="KW-0812">Transmembrane</keyword>
<keyword evidence="3" id="KW-1185">Reference proteome</keyword>
<name>A3U9J5_CROAH</name>
<keyword evidence="1" id="KW-0472">Membrane</keyword>
<dbReference type="STRING" id="216432.CA2559_10613"/>